<accession>A0AAD1FF63</accession>
<dbReference type="KEGG" id="pfuw:KF707C_28570"/>
<sequence>MTTARFYHAGCPVCVSAEQTLLNLLTPDVKVEVVHLGEAPARLAEAEAAGVRSVPALVVDGQVLHINFGAAIADLK</sequence>
<name>A0AAD1FF63_METFU</name>
<evidence type="ECO:0000313" key="3">
    <source>
        <dbReference type="Proteomes" id="UP000218554"/>
    </source>
</evidence>
<dbReference type="Gene3D" id="3.40.30.10">
    <property type="entry name" value="Glutaredoxin"/>
    <property type="match status" value="1"/>
</dbReference>
<proteinExistence type="predicted"/>
<dbReference type="InterPro" id="IPR036249">
    <property type="entry name" value="Thioredoxin-like_sf"/>
</dbReference>
<dbReference type="Pfam" id="PF00462">
    <property type="entry name" value="Glutaredoxin"/>
    <property type="match status" value="1"/>
</dbReference>
<dbReference type="EMBL" id="AP014862">
    <property type="protein sequence ID" value="BAU74545.1"/>
    <property type="molecule type" value="Genomic_DNA"/>
</dbReference>
<evidence type="ECO:0000313" key="2">
    <source>
        <dbReference type="EMBL" id="BAU74545.1"/>
    </source>
</evidence>
<protein>
    <recommendedName>
        <fullName evidence="1">Glutaredoxin domain-containing protein</fullName>
    </recommendedName>
</protein>
<keyword evidence="3" id="KW-1185">Reference proteome</keyword>
<dbReference type="SUPFAM" id="SSF52833">
    <property type="entry name" value="Thioredoxin-like"/>
    <property type="match status" value="1"/>
</dbReference>
<dbReference type="CDD" id="cd01659">
    <property type="entry name" value="TRX_superfamily"/>
    <property type="match status" value="1"/>
</dbReference>
<reference evidence="2 3" key="2">
    <citation type="journal article" date="2017" name="Int. J. Syst. Evol. Microbiol.">
        <title>Pseudomonas furukawaii sp. nov., a polychlorinated biphenyl-degrading bacterium isolated from biphenyl-contaminated soil in Japan.</title>
        <authorList>
            <person name="Kimura N."/>
            <person name="Watanabe T."/>
            <person name="Suenaga H."/>
            <person name="Fujihara H."/>
            <person name="Futagami T."/>
            <person name="Goto M."/>
            <person name="Hanada S."/>
            <person name="Hirose J."/>
        </authorList>
    </citation>
    <scope>NUCLEOTIDE SEQUENCE [LARGE SCALE GENOMIC DNA]</scope>
    <source>
        <strain evidence="3">DSM 10086 / NBRC 110670 / KF707</strain>
    </source>
</reference>
<organism evidence="2 3">
    <name type="scientific">Metapseudomonas furukawaii</name>
    <name type="common">Pseudomonas furukawaii</name>
    <dbReference type="NCBI Taxonomy" id="1149133"/>
    <lineage>
        <taxon>Bacteria</taxon>
        <taxon>Pseudomonadati</taxon>
        <taxon>Pseudomonadota</taxon>
        <taxon>Gammaproteobacteria</taxon>
        <taxon>Pseudomonadales</taxon>
        <taxon>Pseudomonadaceae</taxon>
        <taxon>Metapseudomonas</taxon>
    </lineage>
</organism>
<dbReference type="InterPro" id="IPR002109">
    <property type="entry name" value="Glutaredoxin"/>
</dbReference>
<dbReference type="Proteomes" id="UP000218554">
    <property type="component" value="Chromosome"/>
</dbReference>
<dbReference type="AlphaFoldDB" id="A0AAD1FF63"/>
<feature type="domain" description="Glutaredoxin" evidence="1">
    <location>
        <begin position="9"/>
        <end position="63"/>
    </location>
</feature>
<gene>
    <name evidence="2" type="ORF">KF707C_28570</name>
</gene>
<evidence type="ECO:0000259" key="1">
    <source>
        <dbReference type="Pfam" id="PF00462"/>
    </source>
</evidence>
<reference evidence="3" key="1">
    <citation type="submission" date="2015-05" db="EMBL/GenBank/DDBJ databases">
        <title>Draft genome sequencing of a biphenyl-degrading bacterium, Pseudomonas balearica KF707 (=NBRC110670).</title>
        <authorList>
            <person name="Kimura N."/>
            <person name="Hirose J."/>
            <person name="Watanabe T."/>
            <person name="Suenaga H."/>
            <person name="Fujihara H."/>
            <person name="Noguchi M."/>
            <person name="Hashimoto M."/>
            <person name="Shimodaira J."/>
            <person name="Tsuchikane K."/>
            <person name="Hosoyama A."/>
            <person name="Yamazoe A."/>
            <person name="Fujita N."/>
            <person name="Furukawa K."/>
        </authorList>
    </citation>
    <scope>NUCLEOTIDE SEQUENCE [LARGE SCALE GENOMIC DNA]</scope>
    <source>
        <strain evidence="3">DSM 10086 / NBRC 110670 / KF707</strain>
    </source>
</reference>
<dbReference type="RefSeq" id="WP_003455992.1">
    <property type="nucleotide sequence ID" value="NZ_AJMR01000226.1"/>
</dbReference>